<dbReference type="SUPFAM" id="SSF101386">
    <property type="entry name" value="all-alpha NTP pyrophosphatases"/>
    <property type="match status" value="1"/>
</dbReference>
<dbReference type="EMBL" id="JAIKTU010000004">
    <property type="protein sequence ID" value="MBY0755046.1"/>
    <property type="molecule type" value="Genomic_DNA"/>
</dbReference>
<comment type="caution">
    <text evidence="1">The sequence shown here is derived from an EMBL/GenBank/DDBJ whole genome shotgun (WGS) entry which is preliminary data.</text>
</comment>
<accession>A0ABS7KW59</accession>
<keyword evidence="2" id="KW-1185">Reference proteome</keyword>
<dbReference type="CDD" id="cd11539">
    <property type="entry name" value="NTP-PPase_u2"/>
    <property type="match status" value="1"/>
</dbReference>
<name>A0ABS7KW59_CLOSR</name>
<evidence type="ECO:0000313" key="2">
    <source>
        <dbReference type="Proteomes" id="UP001299068"/>
    </source>
</evidence>
<organism evidence="1 2">
    <name type="scientific">Clostridium sardiniense</name>
    <name type="common">Clostridium absonum</name>
    <dbReference type="NCBI Taxonomy" id="29369"/>
    <lineage>
        <taxon>Bacteria</taxon>
        <taxon>Bacillati</taxon>
        <taxon>Bacillota</taxon>
        <taxon>Clostridia</taxon>
        <taxon>Eubacteriales</taxon>
        <taxon>Clostridiaceae</taxon>
        <taxon>Clostridium</taxon>
    </lineage>
</organism>
<protein>
    <submittedName>
        <fullName evidence="1">Uncharacterized protein</fullName>
    </submittedName>
</protein>
<dbReference type="RefSeq" id="WP_221860009.1">
    <property type="nucleotide sequence ID" value="NZ_JAIKTU010000004.1"/>
</dbReference>
<dbReference type="Proteomes" id="UP001299068">
    <property type="component" value="Unassembled WGS sequence"/>
</dbReference>
<proteinExistence type="predicted"/>
<gene>
    <name evidence="1" type="ORF">K5V21_06205</name>
</gene>
<sequence>MEEKLKEILNHYGEEAQANQLVQELGELIVAITKGDVENAMEEVADVEIMLEQFKSFEAIDRDKIEEIKEYKIDRQLKRIEREKVNR</sequence>
<evidence type="ECO:0000313" key="1">
    <source>
        <dbReference type="EMBL" id="MBY0755046.1"/>
    </source>
</evidence>
<reference evidence="1 2" key="1">
    <citation type="journal article" date="2021" name="Cell Host Microbe">
        <title>in vivo commensal control of Clostridioides difficile virulence.</title>
        <authorList>
            <person name="Girinathan B.P."/>
            <person name="Dibenedetto N."/>
            <person name="Worley J.N."/>
            <person name="Peltier J."/>
            <person name="Arrieta-Ortiz M.L."/>
            <person name="Rupa Christinal Immanuel S."/>
            <person name="Lavin R."/>
            <person name="Delaney M.L."/>
            <person name="Cummins C."/>
            <person name="Hoffmann M."/>
            <person name="Luo Y."/>
            <person name="Gonzalez-Escalona N."/>
            <person name="Allard M."/>
            <person name="Onderdonk A.B."/>
            <person name="Gerber G.K."/>
            <person name="Sonenshein A.L."/>
            <person name="Baliga N."/>
            <person name="Dupuy B."/>
            <person name="Bry L."/>
        </authorList>
    </citation>
    <scope>NUCLEOTIDE SEQUENCE [LARGE SCALE GENOMIC DNA]</scope>
    <source>
        <strain evidence="1 2">DSM 599</strain>
    </source>
</reference>